<sequence length="320" mass="34929">MAGLTEAPPFIACGPDYAHAGHIAMPFPPADRDGALPPKWPNMCPNPAAGLEHPDAFLPTLPWQATEWDITEGFLKYPDQSAGFHSPPTTESVTSGTDSTVGAGTPIWDYQNDQLSRGRELSPCTTATTPDHSSFDQFASITPSSLHTFKEEPSAASKKQTKPRKPSIRTSSSSSPKTSSSSSTSSKTSSPKSSPKTSPKAQSHVEEGGIFKRPRRTKTAQEQEASRARIREKNRVAADKCRGRQRIAVEKLSAKHDALEEENRQLSQILKDLIAERIVLKNMLLEHGNCGSELIENYLRESAVRWVKQVESQAVNVEAA</sequence>
<dbReference type="InterPro" id="IPR004827">
    <property type="entry name" value="bZIP"/>
</dbReference>
<gene>
    <name evidence="7" type="ORF">CCMA1212_007774</name>
</gene>
<keyword evidence="2" id="KW-0238">DNA-binding</keyword>
<dbReference type="Proteomes" id="UP001642720">
    <property type="component" value="Unassembled WGS sequence"/>
</dbReference>
<keyword evidence="1" id="KW-0805">Transcription regulation</keyword>
<dbReference type="EMBL" id="PPTA01000011">
    <property type="protein sequence ID" value="TFB00407.1"/>
    <property type="molecule type" value="Genomic_DNA"/>
</dbReference>
<proteinExistence type="predicted"/>
<feature type="compositionally biased region" description="Basic and acidic residues" evidence="5">
    <location>
        <begin position="219"/>
        <end position="229"/>
    </location>
</feature>
<dbReference type="InterPro" id="IPR046347">
    <property type="entry name" value="bZIP_sf"/>
</dbReference>
<feature type="region of interest" description="Disordered" evidence="5">
    <location>
        <begin position="82"/>
        <end position="105"/>
    </location>
</feature>
<comment type="caution">
    <text evidence="7">The sequence shown here is derived from an EMBL/GenBank/DDBJ whole genome shotgun (WGS) entry which is preliminary data.</text>
</comment>
<dbReference type="InterPro" id="IPR000837">
    <property type="entry name" value="AP-1"/>
</dbReference>
<evidence type="ECO:0000313" key="8">
    <source>
        <dbReference type="Proteomes" id="UP001642720"/>
    </source>
</evidence>
<evidence type="ECO:0000256" key="3">
    <source>
        <dbReference type="ARBA" id="ARBA00023163"/>
    </source>
</evidence>
<feature type="compositionally biased region" description="Low complexity" evidence="5">
    <location>
        <begin position="170"/>
        <end position="200"/>
    </location>
</feature>
<name>A0ABY2GYM7_9HYPO</name>
<feature type="compositionally biased region" description="Polar residues" evidence="5">
    <location>
        <begin position="87"/>
        <end position="102"/>
    </location>
</feature>
<dbReference type="PANTHER" id="PTHR23351">
    <property type="entry name" value="FOS TRANSCRIPTION FACTOR-RELATED"/>
    <property type="match status" value="1"/>
</dbReference>
<evidence type="ECO:0000256" key="1">
    <source>
        <dbReference type="ARBA" id="ARBA00023015"/>
    </source>
</evidence>
<organism evidence="7 8">
    <name type="scientific">Trichoderma ghanense</name>
    <dbReference type="NCBI Taxonomy" id="65468"/>
    <lineage>
        <taxon>Eukaryota</taxon>
        <taxon>Fungi</taxon>
        <taxon>Dikarya</taxon>
        <taxon>Ascomycota</taxon>
        <taxon>Pezizomycotina</taxon>
        <taxon>Sordariomycetes</taxon>
        <taxon>Hypocreomycetidae</taxon>
        <taxon>Hypocreales</taxon>
        <taxon>Hypocreaceae</taxon>
        <taxon>Trichoderma</taxon>
    </lineage>
</organism>
<evidence type="ECO:0000256" key="5">
    <source>
        <dbReference type="SAM" id="MobiDB-lite"/>
    </source>
</evidence>
<dbReference type="GeneID" id="300579386"/>
<dbReference type="PROSITE" id="PS50217">
    <property type="entry name" value="BZIP"/>
    <property type="match status" value="1"/>
</dbReference>
<accession>A0ABY2GYM7</accession>
<keyword evidence="4" id="KW-0175">Coiled coil</keyword>
<dbReference type="CDD" id="cd14687">
    <property type="entry name" value="bZIP_ATF2"/>
    <property type="match status" value="1"/>
</dbReference>
<reference evidence="7 8" key="1">
    <citation type="submission" date="2018-01" db="EMBL/GenBank/DDBJ databases">
        <title>Genome characterization of the sugarcane-associated fungus Trichoderma ghanense CCMA-1212 and their application in lignocelulose bioconversion.</title>
        <authorList>
            <person name="Steindorff A.S."/>
            <person name="Mendes T.D."/>
            <person name="Vilela E.S.D."/>
            <person name="Rodrigues D.S."/>
            <person name="Formighieri E.F."/>
            <person name="Melo I.S."/>
            <person name="Favaro L.C.L."/>
        </authorList>
    </citation>
    <scope>NUCLEOTIDE SEQUENCE [LARGE SCALE GENOMIC DNA]</scope>
    <source>
        <strain evidence="7 8">CCMA-1212</strain>
    </source>
</reference>
<evidence type="ECO:0000259" key="6">
    <source>
        <dbReference type="PROSITE" id="PS50217"/>
    </source>
</evidence>
<protein>
    <recommendedName>
        <fullName evidence="6">BZIP domain-containing protein</fullName>
    </recommendedName>
</protein>
<feature type="domain" description="BZIP" evidence="6">
    <location>
        <begin position="224"/>
        <end position="287"/>
    </location>
</feature>
<feature type="region of interest" description="Disordered" evidence="5">
    <location>
        <begin position="146"/>
        <end position="229"/>
    </location>
</feature>
<dbReference type="Pfam" id="PF00170">
    <property type="entry name" value="bZIP_1"/>
    <property type="match status" value="1"/>
</dbReference>
<dbReference type="PANTHER" id="PTHR23351:SF24">
    <property type="entry name" value="ACTIVATING TRANSCRIPTION FACTOR 3-RELATED"/>
    <property type="match status" value="1"/>
</dbReference>
<evidence type="ECO:0000256" key="4">
    <source>
        <dbReference type="SAM" id="Coils"/>
    </source>
</evidence>
<evidence type="ECO:0000313" key="7">
    <source>
        <dbReference type="EMBL" id="TFB00407.1"/>
    </source>
</evidence>
<feature type="coiled-coil region" evidence="4">
    <location>
        <begin position="242"/>
        <end position="276"/>
    </location>
</feature>
<dbReference type="Gene3D" id="1.20.5.170">
    <property type="match status" value="1"/>
</dbReference>
<dbReference type="SMART" id="SM00338">
    <property type="entry name" value="BRLZ"/>
    <property type="match status" value="1"/>
</dbReference>
<dbReference type="RefSeq" id="XP_073556608.1">
    <property type="nucleotide sequence ID" value="XM_073704936.1"/>
</dbReference>
<keyword evidence="8" id="KW-1185">Reference proteome</keyword>
<keyword evidence="3" id="KW-0804">Transcription</keyword>
<evidence type="ECO:0000256" key="2">
    <source>
        <dbReference type="ARBA" id="ARBA00023125"/>
    </source>
</evidence>
<dbReference type="PROSITE" id="PS00036">
    <property type="entry name" value="BZIP_BASIC"/>
    <property type="match status" value="1"/>
</dbReference>
<dbReference type="SUPFAM" id="SSF57959">
    <property type="entry name" value="Leucine zipper domain"/>
    <property type="match status" value="1"/>
</dbReference>